<dbReference type="CDD" id="cd06257">
    <property type="entry name" value="DnaJ"/>
    <property type="match status" value="1"/>
</dbReference>
<gene>
    <name evidence="4" type="ORF">MGAL_10B018864</name>
</gene>
<comment type="caution">
    <text evidence="4">The sequence shown here is derived from an EMBL/GenBank/DDBJ whole genome shotgun (WGS) entry which is preliminary data.</text>
</comment>
<dbReference type="InterPro" id="IPR036869">
    <property type="entry name" value="J_dom_sf"/>
</dbReference>
<feature type="compositionally biased region" description="Polar residues" evidence="1">
    <location>
        <begin position="102"/>
        <end position="111"/>
    </location>
</feature>
<proteinExistence type="predicted"/>
<dbReference type="InterPro" id="IPR001623">
    <property type="entry name" value="DnaJ_domain"/>
</dbReference>
<feature type="domain" description="J" evidence="3">
    <location>
        <begin position="29"/>
        <end position="94"/>
    </location>
</feature>
<keyword evidence="2" id="KW-1133">Transmembrane helix</keyword>
<evidence type="ECO:0000313" key="4">
    <source>
        <dbReference type="EMBL" id="VDI23624.1"/>
    </source>
</evidence>
<feature type="region of interest" description="Disordered" evidence="1">
    <location>
        <begin position="92"/>
        <end position="111"/>
    </location>
</feature>
<protein>
    <recommendedName>
        <fullName evidence="3">J domain-containing protein</fullName>
    </recommendedName>
</protein>
<dbReference type="PROSITE" id="PS50076">
    <property type="entry name" value="DNAJ_2"/>
    <property type="match status" value="1"/>
</dbReference>
<keyword evidence="5" id="KW-1185">Reference proteome</keyword>
<dbReference type="AlphaFoldDB" id="A0A8B6DTX9"/>
<reference evidence="4" key="1">
    <citation type="submission" date="2018-11" db="EMBL/GenBank/DDBJ databases">
        <authorList>
            <person name="Alioto T."/>
            <person name="Alioto T."/>
        </authorList>
    </citation>
    <scope>NUCLEOTIDE SEQUENCE</scope>
</reference>
<name>A0A8B6DTX9_MYTGA</name>
<dbReference type="PANTHER" id="PTHR44825:SF1">
    <property type="entry name" value="DNAJ HOMOLOG SUBFAMILY C MEMBER 4"/>
    <property type="match status" value="1"/>
</dbReference>
<dbReference type="Gene3D" id="1.10.287.110">
    <property type="entry name" value="DnaJ domain"/>
    <property type="match status" value="1"/>
</dbReference>
<sequence>MSKNVLCNYIYPRLRIHHCTVIRCISTQNHYANLKIKPNASVKEIKEAYINLTKEHHPDSNLNDNANHDQFLKISESYQILIDLKKRQEYDQSKGYSKKPQGKSSRTYSGYQQNTYANYQNAYTDYRSNEDKRREALRRKHNFEQFQKSKYGLSDLVDIGLVLASLTAAYFLIIGILSSTVGKAQKEKHAKMAKYSKLYTDDIDQILEKGGKNWDEADKWIAREYIAKHYREGMCMLTLRIKFEISRPRPCVNFQKIYDFHELFCYK</sequence>
<dbReference type="OrthoDB" id="552049at2759"/>
<keyword evidence="2" id="KW-0472">Membrane</keyword>
<evidence type="ECO:0000256" key="1">
    <source>
        <dbReference type="SAM" id="MobiDB-lite"/>
    </source>
</evidence>
<accession>A0A8B6DTX9</accession>
<dbReference type="PRINTS" id="PR00625">
    <property type="entry name" value="JDOMAIN"/>
</dbReference>
<dbReference type="EMBL" id="UYJE01003959">
    <property type="protein sequence ID" value="VDI23624.1"/>
    <property type="molecule type" value="Genomic_DNA"/>
</dbReference>
<evidence type="ECO:0000256" key="2">
    <source>
        <dbReference type="SAM" id="Phobius"/>
    </source>
</evidence>
<dbReference type="SMART" id="SM00271">
    <property type="entry name" value="DnaJ"/>
    <property type="match status" value="1"/>
</dbReference>
<evidence type="ECO:0000259" key="3">
    <source>
        <dbReference type="PROSITE" id="PS50076"/>
    </source>
</evidence>
<dbReference type="Proteomes" id="UP000596742">
    <property type="component" value="Unassembled WGS sequence"/>
</dbReference>
<evidence type="ECO:0000313" key="5">
    <source>
        <dbReference type="Proteomes" id="UP000596742"/>
    </source>
</evidence>
<organism evidence="4 5">
    <name type="scientific">Mytilus galloprovincialis</name>
    <name type="common">Mediterranean mussel</name>
    <dbReference type="NCBI Taxonomy" id="29158"/>
    <lineage>
        <taxon>Eukaryota</taxon>
        <taxon>Metazoa</taxon>
        <taxon>Spiralia</taxon>
        <taxon>Lophotrochozoa</taxon>
        <taxon>Mollusca</taxon>
        <taxon>Bivalvia</taxon>
        <taxon>Autobranchia</taxon>
        <taxon>Pteriomorphia</taxon>
        <taxon>Mytilida</taxon>
        <taxon>Mytiloidea</taxon>
        <taxon>Mytilidae</taxon>
        <taxon>Mytilinae</taxon>
        <taxon>Mytilus</taxon>
    </lineage>
</organism>
<keyword evidence="2" id="KW-0812">Transmembrane</keyword>
<dbReference type="Pfam" id="PF00226">
    <property type="entry name" value="DnaJ"/>
    <property type="match status" value="1"/>
</dbReference>
<feature type="transmembrane region" description="Helical" evidence="2">
    <location>
        <begin position="159"/>
        <end position="182"/>
    </location>
</feature>
<dbReference type="PANTHER" id="PTHR44825">
    <property type="match status" value="1"/>
</dbReference>
<dbReference type="InterPro" id="IPR052763">
    <property type="entry name" value="DnaJ_C4"/>
</dbReference>
<dbReference type="SUPFAM" id="SSF46565">
    <property type="entry name" value="Chaperone J-domain"/>
    <property type="match status" value="1"/>
</dbReference>